<sequence length="53" mass="5900">MNLAFLFMSTMICSGYFLTPGLSLYPALKMDAKKAIVTPNTKSKRIDFPPQSN</sequence>
<reference evidence="2 3" key="1">
    <citation type="journal article" date="2011" name="J. Bacteriol.">
        <title>Complete genome sequence of the industrial strain Bacillus megaterium WSH-002.</title>
        <authorList>
            <person name="Liu L."/>
            <person name="Li Y."/>
            <person name="Zhang J."/>
            <person name="Zou W."/>
            <person name="Zhou Z."/>
            <person name="Liu J."/>
            <person name="Li X."/>
            <person name="Wang L."/>
            <person name="Chen J."/>
        </authorList>
    </citation>
    <scope>NUCLEOTIDE SEQUENCE [LARGE SCALE GENOMIC DNA]</scope>
    <source>
        <strain evidence="2 3">WSH-002</strain>
    </source>
</reference>
<evidence type="ECO:0000313" key="2">
    <source>
        <dbReference type="EMBL" id="AEN91681.1"/>
    </source>
</evidence>
<keyword evidence="1" id="KW-0472">Membrane</keyword>
<keyword evidence="1" id="KW-0812">Transmembrane</keyword>
<feature type="transmembrane region" description="Helical" evidence="1">
    <location>
        <begin position="6"/>
        <end position="25"/>
    </location>
</feature>
<dbReference type="EMBL" id="CP003017">
    <property type="protein sequence ID" value="AEN91681.1"/>
    <property type="molecule type" value="Genomic_DNA"/>
</dbReference>
<organism evidence="2 3">
    <name type="scientific">Priestia megaterium (strain WSH-002)</name>
    <name type="common">Bacillus megaterium</name>
    <dbReference type="NCBI Taxonomy" id="1006007"/>
    <lineage>
        <taxon>Bacteria</taxon>
        <taxon>Bacillati</taxon>
        <taxon>Bacillota</taxon>
        <taxon>Bacilli</taxon>
        <taxon>Bacillales</taxon>
        <taxon>Bacillaceae</taxon>
        <taxon>Priestia</taxon>
    </lineage>
</organism>
<keyword evidence="1" id="KW-1133">Transmembrane helix</keyword>
<name>A0A8D3X3H2_PRIMW</name>
<dbReference type="AlphaFoldDB" id="A0A8D3X3H2"/>
<dbReference type="Proteomes" id="UP000001283">
    <property type="component" value="Chromosome"/>
</dbReference>
<proteinExistence type="predicted"/>
<accession>A0A8D3X3H2</accession>
<gene>
    <name evidence="2" type="ORF">BMWSH_4803</name>
</gene>
<dbReference type="KEGG" id="bmh:BMWSH_4803"/>
<evidence type="ECO:0000256" key="1">
    <source>
        <dbReference type="SAM" id="Phobius"/>
    </source>
</evidence>
<evidence type="ECO:0000313" key="3">
    <source>
        <dbReference type="Proteomes" id="UP000001283"/>
    </source>
</evidence>
<protein>
    <submittedName>
        <fullName evidence="2">Uncharacterized protein</fullName>
    </submittedName>
</protein>